<keyword evidence="3" id="KW-1185">Reference proteome</keyword>
<evidence type="ECO:0000256" key="1">
    <source>
        <dbReference type="SAM" id="MobiDB-lite"/>
    </source>
</evidence>
<reference evidence="2" key="1">
    <citation type="submission" date="2022-12" db="EMBL/GenBank/DDBJ databases">
        <authorList>
            <person name="Petersen C."/>
        </authorList>
    </citation>
    <scope>NUCLEOTIDE SEQUENCE</scope>
    <source>
        <strain evidence="2">IBT 21472</strain>
    </source>
</reference>
<name>A0A9W9PUN3_9EURO</name>
<feature type="compositionally biased region" description="Basic and acidic residues" evidence="1">
    <location>
        <begin position="86"/>
        <end position="95"/>
    </location>
</feature>
<evidence type="ECO:0000313" key="3">
    <source>
        <dbReference type="Proteomes" id="UP001147746"/>
    </source>
</evidence>
<accession>A0A9W9PUN3</accession>
<dbReference type="Proteomes" id="UP001147746">
    <property type="component" value="Unassembled WGS sequence"/>
</dbReference>
<dbReference type="AlphaFoldDB" id="A0A9W9PUN3"/>
<comment type="caution">
    <text evidence="2">The sequence shown here is derived from an EMBL/GenBank/DDBJ whole genome shotgun (WGS) entry which is preliminary data.</text>
</comment>
<evidence type="ECO:0000313" key="2">
    <source>
        <dbReference type="EMBL" id="KAJ5311690.1"/>
    </source>
</evidence>
<organism evidence="2 3">
    <name type="scientific">Penicillium atrosanguineum</name>
    <dbReference type="NCBI Taxonomy" id="1132637"/>
    <lineage>
        <taxon>Eukaryota</taxon>
        <taxon>Fungi</taxon>
        <taxon>Dikarya</taxon>
        <taxon>Ascomycota</taxon>
        <taxon>Pezizomycotina</taxon>
        <taxon>Eurotiomycetes</taxon>
        <taxon>Eurotiomycetidae</taxon>
        <taxon>Eurotiales</taxon>
        <taxon>Aspergillaceae</taxon>
        <taxon>Penicillium</taxon>
    </lineage>
</organism>
<sequence>MTGPRYDHLTQAFLLGMKVTGKSNPEICALTGVSRWTLNKIFKRALKNGFDPDKRPFEIDIALFVEDESNNKKAPSPAKKKKKKVEPHDEPYEEE</sequence>
<proteinExistence type="predicted"/>
<gene>
    <name evidence="2" type="ORF">N7476_007550</name>
</gene>
<dbReference type="EMBL" id="JAPZBO010000007">
    <property type="protein sequence ID" value="KAJ5311690.1"/>
    <property type="molecule type" value="Genomic_DNA"/>
</dbReference>
<reference evidence="2" key="2">
    <citation type="journal article" date="2023" name="IMA Fungus">
        <title>Comparative genomic study of the Penicillium genus elucidates a diverse pangenome and 15 lateral gene transfer events.</title>
        <authorList>
            <person name="Petersen C."/>
            <person name="Sorensen T."/>
            <person name="Nielsen M.R."/>
            <person name="Sondergaard T.E."/>
            <person name="Sorensen J.L."/>
            <person name="Fitzpatrick D.A."/>
            <person name="Frisvad J.C."/>
            <person name="Nielsen K.L."/>
        </authorList>
    </citation>
    <scope>NUCLEOTIDE SEQUENCE</scope>
    <source>
        <strain evidence="2">IBT 21472</strain>
    </source>
</reference>
<feature type="region of interest" description="Disordered" evidence="1">
    <location>
        <begin position="68"/>
        <end position="95"/>
    </location>
</feature>
<protein>
    <submittedName>
        <fullName evidence="2">Uncharacterized protein</fullName>
    </submittedName>
</protein>